<accession>A0ABS6A737</accession>
<dbReference type="EMBL" id="JAHKPV010000014">
    <property type="protein sequence ID" value="MBU2874005.1"/>
    <property type="molecule type" value="Genomic_DNA"/>
</dbReference>
<gene>
    <name evidence="1" type="ORF">KO508_08315</name>
</gene>
<dbReference type="Proteomes" id="UP000753376">
    <property type="component" value="Unassembled WGS sequence"/>
</dbReference>
<evidence type="ECO:0000313" key="1">
    <source>
        <dbReference type="EMBL" id="MBU2874005.1"/>
    </source>
</evidence>
<proteinExistence type="predicted"/>
<feature type="non-terminal residue" evidence="1">
    <location>
        <position position="1"/>
    </location>
</feature>
<evidence type="ECO:0000313" key="2">
    <source>
        <dbReference type="Proteomes" id="UP000753376"/>
    </source>
</evidence>
<comment type="caution">
    <text evidence="1">The sequence shown here is derived from an EMBL/GenBank/DDBJ whole genome shotgun (WGS) entry which is preliminary data.</text>
</comment>
<protein>
    <recommendedName>
        <fullName evidence="3">Restriction endonuclease type IV Mrr domain-containing protein</fullName>
    </recommendedName>
</protein>
<sequence>LISALGATFMSQPDWKRYESASREILQHFASELGIISVDGEAVLPGSSGTKWHVEGTATCLDEGGFLILECRRYTAKRLNQESLGGLAFRILDTGGAGAIIVTPLPLQQGAKLVAESQNIVPVEIAEWSTAQHYLARILGKTFHGFGYVEAIQVSASSVVSIQLTRAIASEDDS</sequence>
<dbReference type="RefSeq" id="WP_216007879.1">
    <property type="nucleotide sequence ID" value="NZ_JAHKPV010000014.1"/>
</dbReference>
<evidence type="ECO:0008006" key="3">
    <source>
        <dbReference type="Google" id="ProtNLM"/>
    </source>
</evidence>
<keyword evidence="2" id="KW-1185">Reference proteome</keyword>
<name>A0ABS6A737_9GAMM</name>
<organism evidence="1 2">
    <name type="scientific">Marinobacter salexigens</name>
    <dbReference type="NCBI Taxonomy" id="1925763"/>
    <lineage>
        <taxon>Bacteria</taxon>
        <taxon>Pseudomonadati</taxon>
        <taxon>Pseudomonadota</taxon>
        <taxon>Gammaproteobacteria</taxon>
        <taxon>Pseudomonadales</taxon>
        <taxon>Marinobacteraceae</taxon>
        <taxon>Marinobacter</taxon>
    </lineage>
</organism>
<reference evidence="1 2" key="1">
    <citation type="submission" date="2021-05" db="EMBL/GenBank/DDBJ databases">
        <title>Draft genomes of bacteria isolated from model marine particles.</title>
        <authorList>
            <person name="Datta M.S."/>
            <person name="Schwartzman J.A."/>
            <person name="Enke T.N."/>
            <person name="Saavedra J."/>
            <person name="Cermak N."/>
            <person name="Cordero O.X."/>
        </authorList>
    </citation>
    <scope>NUCLEOTIDE SEQUENCE [LARGE SCALE GENOMIC DNA]</scope>
    <source>
        <strain evidence="1 2">D2M19</strain>
    </source>
</reference>